<dbReference type="Proteomes" id="UP000186795">
    <property type="component" value="Unassembled WGS sequence"/>
</dbReference>
<evidence type="ECO:0000256" key="1">
    <source>
        <dbReference type="SAM" id="MobiDB-lite"/>
    </source>
</evidence>
<proteinExistence type="predicted"/>
<dbReference type="AlphaFoldDB" id="A0A1N7IR10"/>
<feature type="region of interest" description="Disordered" evidence="1">
    <location>
        <begin position="1"/>
        <end position="21"/>
    </location>
</feature>
<dbReference type="EMBL" id="FTOD01000001">
    <property type="protein sequence ID" value="SIS39426.1"/>
    <property type="molecule type" value="Genomic_DNA"/>
</dbReference>
<sequence length="88" mass="9850">MSEEQPQLEGTPSPLSPYVSNGDPGGFYGTYGAPADAYSYSPTLPVYGGGDPQTSQFFPFFGFPYGGFGPFYRPFPFFRPFPYRPFFW</sequence>
<evidence type="ECO:0000313" key="3">
    <source>
        <dbReference type="Proteomes" id="UP000186795"/>
    </source>
</evidence>
<feature type="compositionally biased region" description="Polar residues" evidence="1">
    <location>
        <begin position="1"/>
        <end position="10"/>
    </location>
</feature>
<name>A0A1N7IR10_9BACL</name>
<reference evidence="3" key="1">
    <citation type="submission" date="2017-01" db="EMBL/GenBank/DDBJ databases">
        <authorList>
            <person name="Varghese N."/>
            <person name="Submissions S."/>
        </authorList>
    </citation>
    <scope>NUCLEOTIDE SEQUENCE [LARGE SCALE GENOMIC DNA]</scope>
    <source>
        <strain evidence="3">DSM 45196</strain>
    </source>
</reference>
<evidence type="ECO:0000313" key="2">
    <source>
        <dbReference type="EMBL" id="SIS39426.1"/>
    </source>
</evidence>
<keyword evidence="3" id="KW-1185">Reference proteome</keyword>
<organism evidence="2 3">
    <name type="scientific">Kroppenstedtia eburnea</name>
    <dbReference type="NCBI Taxonomy" id="714067"/>
    <lineage>
        <taxon>Bacteria</taxon>
        <taxon>Bacillati</taxon>
        <taxon>Bacillota</taxon>
        <taxon>Bacilli</taxon>
        <taxon>Bacillales</taxon>
        <taxon>Thermoactinomycetaceae</taxon>
        <taxon>Kroppenstedtia</taxon>
    </lineage>
</organism>
<accession>A0A1N7IR10</accession>
<protein>
    <submittedName>
        <fullName evidence="2">Uncharacterized protein</fullName>
    </submittedName>
</protein>
<gene>
    <name evidence="2" type="ORF">SAMN05421790_101248</name>
</gene>